<dbReference type="EMBL" id="CBXE010000250">
    <property type="protein sequence ID" value="CDL86413.1"/>
    <property type="molecule type" value="Genomic_DNA"/>
</dbReference>
<protein>
    <submittedName>
        <fullName evidence="1">Uncharacterized protein</fullName>
    </submittedName>
</protein>
<accession>W1J8U1</accession>
<organism evidence="1 2">
    <name type="scientific">Xenorhabdus cabanillasii JM26</name>
    <dbReference type="NCBI Taxonomy" id="1427517"/>
    <lineage>
        <taxon>Bacteria</taxon>
        <taxon>Pseudomonadati</taxon>
        <taxon>Pseudomonadota</taxon>
        <taxon>Gammaproteobacteria</taxon>
        <taxon>Enterobacterales</taxon>
        <taxon>Morganellaceae</taxon>
        <taxon>Xenorhabdus</taxon>
    </lineage>
</organism>
<gene>
    <name evidence="1" type="ORF">XCR1_3230003</name>
</gene>
<name>W1J8U1_9GAMM</name>
<comment type="caution">
    <text evidence="1">The sequence shown here is derived from an EMBL/GenBank/DDBJ whole genome shotgun (WGS) entry which is preliminary data.</text>
</comment>
<sequence>MNINKLVYQYWRVQLEFNLRHVLMVGWYRITGGELIKISSLLMKINAIKRLHRLLNNQIWEFP</sequence>
<proteinExistence type="predicted"/>
<dbReference type="AlphaFoldDB" id="W1J8U1"/>
<reference evidence="1 2" key="1">
    <citation type="submission" date="2013-11" db="EMBL/GenBank/DDBJ databases">
        <title>Draft genome sequence and annotation of the entomopathogenic bacterium, Xenorhabdus cabanillasi strain JM26.</title>
        <authorList>
            <person name="Gualtieri M."/>
            <person name="Ogier J.C."/>
            <person name="Pages S."/>
            <person name="Givaudan A."/>
            <person name="Gaudriault S."/>
        </authorList>
    </citation>
    <scope>NUCLEOTIDE SEQUENCE [LARGE SCALE GENOMIC DNA]</scope>
    <source>
        <strain evidence="1 2">JM26</strain>
    </source>
</reference>
<dbReference type="Proteomes" id="UP000019197">
    <property type="component" value="Unassembled WGS sequence"/>
</dbReference>
<evidence type="ECO:0000313" key="1">
    <source>
        <dbReference type="EMBL" id="CDL86413.1"/>
    </source>
</evidence>
<evidence type="ECO:0000313" key="2">
    <source>
        <dbReference type="Proteomes" id="UP000019197"/>
    </source>
</evidence>